<protein>
    <submittedName>
        <fullName evidence="1">Uncharacterized protein</fullName>
    </submittedName>
</protein>
<organism evidence="1 2">
    <name type="scientific">Oryza meyeriana var. granulata</name>
    <dbReference type="NCBI Taxonomy" id="110450"/>
    <lineage>
        <taxon>Eukaryota</taxon>
        <taxon>Viridiplantae</taxon>
        <taxon>Streptophyta</taxon>
        <taxon>Embryophyta</taxon>
        <taxon>Tracheophyta</taxon>
        <taxon>Spermatophyta</taxon>
        <taxon>Magnoliopsida</taxon>
        <taxon>Liliopsida</taxon>
        <taxon>Poales</taxon>
        <taxon>Poaceae</taxon>
        <taxon>BOP clade</taxon>
        <taxon>Oryzoideae</taxon>
        <taxon>Oryzeae</taxon>
        <taxon>Oryzinae</taxon>
        <taxon>Oryza</taxon>
        <taxon>Oryza meyeriana</taxon>
    </lineage>
</organism>
<dbReference type="AlphaFoldDB" id="A0A6G1D9Y9"/>
<evidence type="ECO:0000313" key="2">
    <source>
        <dbReference type="Proteomes" id="UP000479710"/>
    </source>
</evidence>
<feature type="non-terminal residue" evidence="1">
    <location>
        <position position="1"/>
    </location>
</feature>
<accession>A0A6G1D9Y9</accession>
<keyword evidence="2" id="KW-1185">Reference proteome</keyword>
<reference evidence="1 2" key="1">
    <citation type="submission" date="2019-11" db="EMBL/GenBank/DDBJ databases">
        <title>Whole genome sequence of Oryza granulata.</title>
        <authorList>
            <person name="Li W."/>
        </authorList>
    </citation>
    <scope>NUCLEOTIDE SEQUENCE [LARGE SCALE GENOMIC DNA]</scope>
    <source>
        <strain evidence="2">cv. Menghai</strain>
        <tissue evidence="1">Leaf</tissue>
    </source>
</reference>
<gene>
    <name evidence="1" type="ORF">E2562_037201</name>
</gene>
<comment type="caution">
    <text evidence="1">The sequence shown here is derived from an EMBL/GenBank/DDBJ whole genome shotgun (WGS) entry which is preliminary data.</text>
</comment>
<evidence type="ECO:0000313" key="1">
    <source>
        <dbReference type="EMBL" id="KAF0909575.1"/>
    </source>
</evidence>
<dbReference type="Proteomes" id="UP000479710">
    <property type="component" value="Unassembled WGS sequence"/>
</dbReference>
<sequence>IRESPHDKAKPMPKFVSEELSGTGLVGADSWLDRLTTRLATRLAPRLVSDIRPLFQKQT</sequence>
<dbReference type="EMBL" id="SPHZ02000007">
    <property type="protein sequence ID" value="KAF0909575.1"/>
    <property type="molecule type" value="Genomic_DNA"/>
</dbReference>
<proteinExistence type="predicted"/>
<name>A0A6G1D9Y9_9ORYZ</name>